<feature type="compositionally biased region" description="Polar residues" evidence="1">
    <location>
        <begin position="199"/>
        <end position="208"/>
    </location>
</feature>
<protein>
    <submittedName>
        <fullName evidence="2">Uncharacterized protein</fullName>
    </submittedName>
</protein>
<evidence type="ECO:0000313" key="3">
    <source>
        <dbReference type="Proteomes" id="UP001419268"/>
    </source>
</evidence>
<feature type="compositionally biased region" description="Basic and acidic residues" evidence="1">
    <location>
        <begin position="83"/>
        <end position="101"/>
    </location>
</feature>
<dbReference type="EMBL" id="JBBNAG010000009">
    <property type="protein sequence ID" value="KAK9104636.1"/>
    <property type="molecule type" value="Genomic_DNA"/>
</dbReference>
<feature type="region of interest" description="Disordered" evidence="1">
    <location>
        <begin position="195"/>
        <end position="250"/>
    </location>
</feature>
<accession>A0AAP0F4N5</accession>
<feature type="region of interest" description="Disordered" evidence="1">
    <location>
        <begin position="44"/>
        <end position="114"/>
    </location>
</feature>
<evidence type="ECO:0000256" key="1">
    <source>
        <dbReference type="SAM" id="MobiDB-lite"/>
    </source>
</evidence>
<feature type="compositionally biased region" description="Basic and acidic residues" evidence="1">
    <location>
        <begin position="44"/>
        <end position="67"/>
    </location>
</feature>
<name>A0AAP0F4N5_9MAGN</name>
<organism evidence="2 3">
    <name type="scientific">Stephania cephalantha</name>
    <dbReference type="NCBI Taxonomy" id="152367"/>
    <lineage>
        <taxon>Eukaryota</taxon>
        <taxon>Viridiplantae</taxon>
        <taxon>Streptophyta</taxon>
        <taxon>Embryophyta</taxon>
        <taxon>Tracheophyta</taxon>
        <taxon>Spermatophyta</taxon>
        <taxon>Magnoliopsida</taxon>
        <taxon>Ranunculales</taxon>
        <taxon>Menispermaceae</taxon>
        <taxon>Menispermoideae</taxon>
        <taxon>Cissampelideae</taxon>
        <taxon>Stephania</taxon>
    </lineage>
</organism>
<sequence length="250" mass="28481">MQTTPEADTASECEGYGDRGDARLAVCGWLLRSARVELEIDHRRPTRRERGSARWRAASERRRERVTADGTGEAVRPPPVWPSERRQRECVVATDERETTRERRRGRSEMVGGGERETAIARGRGTSGSVAIGERETRERRRSGEWWRLRLLRRRGEMVAAARWWRWRIVLEGEADGLVRVSETAAGGGATVWGRRQAAMQSTRTPVRSSDAGEEERRQRHGERRGTTARWRVAGPVDPRRDTTTVDNEA</sequence>
<proteinExistence type="predicted"/>
<reference evidence="2 3" key="1">
    <citation type="submission" date="2024-01" db="EMBL/GenBank/DDBJ databases">
        <title>Genome assemblies of Stephania.</title>
        <authorList>
            <person name="Yang L."/>
        </authorList>
    </citation>
    <scope>NUCLEOTIDE SEQUENCE [LARGE SCALE GENOMIC DNA]</scope>
    <source>
        <strain evidence="2">JXDWG</strain>
        <tissue evidence="2">Leaf</tissue>
    </source>
</reference>
<comment type="caution">
    <text evidence="2">The sequence shown here is derived from an EMBL/GenBank/DDBJ whole genome shotgun (WGS) entry which is preliminary data.</text>
</comment>
<dbReference type="Proteomes" id="UP001419268">
    <property type="component" value="Unassembled WGS sequence"/>
</dbReference>
<keyword evidence="3" id="KW-1185">Reference proteome</keyword>
<dbReference type="AlphaFoldDB" id="A0AAP0F4N5"/>
<gene>
    <name evidence="2" type="ORF">Scep_021480</name>
</gene>
<evidence type="ECO:0000313" key="2">
    <source>
        <dbReference type="EMBL" id="KAK9104636.1"/>
    </source>
</evidence>